<dbReference type="GO" id="GO:0009279">
    <property type="term" value="C:cell outer membrane"/>
    <property type="evidence" value="ECO:0007669"/>
    <property type="project" value="UniProtKB-SubCell"/>
</dbReference>
<feature type="domain" description="TonB-dependent receptor-like beta-barrel" evidence="11">
    <location>
        <begin position="226"/>
        <end position="638"/>
    </location>
</feature>
<keyword evidence="6 8" id="KW-0472">Membrane</keyword>
<feature type="signal peptide" evidence="10">
    <location>
        <begin position="1"/>
        <end position="24"/>
    </location>
</feature>
<evidence type="ECO:0000256" key="4">
    <source>
        <dbReference type="ARBA" id="ARBA00022692"/>
    </source>
</evidence>
<evidence type="ECO:0000313" key="14">
    <source>
        <dbReference type="Proteomes" id="UP000245880"/>
    </source>
</evidence>
<name>A0A316ALT5_9BACT</name>
<dbReference type="Pfam" id="PF00593">
    <property type="entry name" value="TonB_dep_Rec_b-barrel"/>
    <property type="match status" value="1"/>
</dbReference>
<dbReference type="PANTHER" id="PTHR30069">
    <property type="entry name" value="TONB-DEPENDENT OUTER MEMBRANE RECEPTOR"/>
    <property type="match status" value="1"/>
</dbReference>
<evidence type="ECO:0000259" key="11">
    <source>
        <dbReference type="Pfam" id="PF00593"/>
    </source>
</evidence>
<dbReference type="Proteomes" id="UP000245880">
    <property type="component" value="Unassembled WGS sequence"/>
</dbReference>
<evidence type="ECO:0000313" key="13">
    <source>
        <dbReference type="EMBL" id="PWJ58492.1"/>
    </source>
</evidence>
<dbReference type="PROSITE" id="PS52016">
    <property type="entry name" value="TONB_DEPENDENT_REC_3"/>
    <property type="match status" value="1"/>
</dbReference>
<evidence type="ECO:0000256" key="10">
    <source>
        <dbReference type="SAM" id="SignalP"/>
    </source>
</evidence>
<accession>A0A316ALT5</accession>
<organism evidence="13 14">
    <name type="scientific">Dyadobacter jejuensis</name>
    <dbReference type="NCBI Taxonomy" id="1082580"/>
    <lineage>
        <taxon>Bacteria</taxon>
        <taxon>Pseudomonadati</taxon>
        <taxon>Bacteroidota</taxon>
        <taxon>Cytophagia</taxon>
        <taxon>Cytophagales</taxon>
        <taxon>Spirosomataceae</taxon>
        <taxon>Dyadobacter</taxon>
    </lineage>
</organism>
<keyword evidence="14" id="KW-1185">Reference proteome</keyword>
<keyword evidence="4 8" id="KW-0812">Transmembrane</keyword>
<keyword evidence="3 8" id="KW-1134">Transmembrane beta strand</keyword>
<dbReference type="AlphaFoldDB" id="A0A316ALT5"/>
<evidence type="ECO:0000256" key="5">
    <source>
        <dbReference type="ARBA" id="ARBA00023077"/>
    </source>
</evidence>
<evidence type="ECO:0000256" key="2">
    <source>
        <dbReference type="ARBA" id="ARBA00022448"/>
    </source>
</evidence>
<dbReference type="OrthoDB" id="9782587at2"/>
<dbReference type="InterPro" id="IPR012910">
    <property type="entry name" value="Plug_dom"/>
</dbReference>
<dbReference type="Pfam" id="PF07715">
    <property type="entry name" value="Plug"/>
    <property type="match status" value="1"/>
</dbReference>
<reference evidence="13 14" key="1">
    <citation type="submission" date="2018-03" db="EMBL/GenBank/DDBJ databases">
        <title>Genomic Encyclopedia of Archaeal and Bacterial Type Strains, Phase II (KMG-II): from individual species to whole genera.</title>
        <authorList>
            <person name="Goeker M."/>
        </authorList>
    </citation>
    <scope>NUCLEOTIDE SEQUENCE [LARGE SCALE GENOMIC DNA]</scope>
    <source>
        <strain evidence="13 14">DSM 100346</strain>
    </source>
</reference>
<keyword evidence="13" id="KW-0675">Receptor</keyword>
<dbReference type="Gene3D" id="2.170.130.10">
    <property type="entry name" value="TonB-dependent receptor, plug domain"/>
    <property type="match status" value="1"/>
</dbReference>
<evidence type="ECO:0000256" key="1">
    <source>
        <dbReference type="ARBA" id="ARBA00004571"/>
    </source>
</evidence>
<dbReference type="InterPro" id="IPR039426">
    <property type="entry name" value="TonB-dep_rcpt-like"/>
</dbReference>
<dbReference type="PANTHER" id="PTHR30069:SF28">
    <property type="entry name" value="TONB-DEPENDENT RECEPTOR YNCD-RELATED"/>
    <property type="match status" value="1"/>
</dbReference>
<dbReference type="SUPFAM" id="SSF56935">
    <property type="entry name" value="Porins"/>
    <property type="match status" value="1"/>
</dbReference>
<keyword evidence="2 8" id="KW-0813">Transport</keyword>
<evidence type="ECO:0000256" key="8">
    <source>
        <dbReference type="PROSITE-ProRule" id="PRU01360"/>
    </source>
</evidence>
<dbReference type="GO" id="GO:0015344">
    <property type="term" value="F:siderophore uptake transmembrane transporter activity"/>
    <property type="evidence" value="ECO:0007669"/>
    <property type="project" value="TreeGrafter"/>
</dbReference>
<dbReference type="RefSeq" id="WP_109674332.1">
    <property type="nucleotide sequence ID" value="NZ_QGDT01000004.1"/>
</dbReference>
<protein>
    <submittedName>
        <fullName evidence="13">Iron complex outermembrane receptor protein</fullName>
    </submittedName>
</protein>
<dbReference type="InterPro" id="IPR036942">
    <property type="entry name" value="Beta-barrel_TonB_sf"/>
</dbReference>
<keyword evidence="5 9" id="KW-0798">TonB box</keyword>
<dbReference type="InterPro" id="IPR037066">
    <property type="entry name" value="Plug_dom_sf"/>
</dbReference>
<dbReference type="Gene3D" id="2.40.170.20">
    <property type="entry name" value="TonB-dependent receptor, beta-barrel domain"/>
    <property type="match status" value="1"/>
</dbReference>
<keyword evidence="7 8" id="KW-0998">Cell outer membrane</keyword>
<evidence type="ECO:0000256" key="3">
    <source>
        <dbReference type="ARBA" id="ARBA00022452"/>
    </source>
</evidence>
<sequence>MAHSFLTQITPLLLFVLLSNRSFAQTDTLATTHHLEEVKVQAFASSSSPLQTTATVGILTSKTFLRLPANTWVAAVNTVPGVRMEERSPGSYRFSIRGSLIRSPFGVRNVKFYWNGIPFTDASGNTAINSLDYGAINHMEIIKGPGSSLYGAGTGGVVLLQSEPSGTDNHLSQSLQFGRYGYLNNSTEIQLGATTIQYGHTQQEGYRSQSAMTRDALRINSSFDVGQKGRLSILGMYSDLHYQTPGGINLTQYQTDPTLARQATATIPGSESQKAGIYSKVALLGFNYRLSLGKQWTQSSALYLSTTDFTNPFITNYEKRNEVGIGGRNLWQYRRAIGNVELAWTSGFEWQYGKSAQKNFDNEAGTPTQIQTAEDIGSKNLSVFTQLETVLGHGLTLNTGLSYNYNQYLYEKFHPLPYANEQKTIKGIFAPRVALNKVIDRQWSATLSYSEGFSAPTLQEIRPSAGGFRADLNAEKGSNFELSLRREGKKLSAEVNAYHFALKETIVSRSDSTGSEFFVNAGNTRQNGIEWRVSYSLFEGKSVHLQLWTSGNGTHYTFRDYSLGESSYHGNRLPGVPALTLTSGLNASLPFGFAVFATHQHGGKVYLNDANTVESTPYDQWIAKLTWKKEWGRHLSTEWSASVEKVYADIYSLGYDYNAFGSRYYNSAPKNNFWTGLKLGWRWSKK</sequence>
<gene>
    <name evidence="13" type="ORF">CLV98_104352</name>
</gene>
<feature type="domain" description="TonB-dependent receptor plug" evidence="12">
    <location>
        <begin position="51"/>
        <end position="157"/>
    </location>
</feature>
<evidence type="ECO:0000256" key="7">
    <source>
        <dbReference type="ARBA" id="ARBA00023237"/>
    </source>
</evidence>
<dbReference type="GO" id="GO:0044718">
    <property type="term" value="P:siderophore transmembrane transport"/>
    <property type="evidence" value="ECO:0007669"/>
    <property type="project" value="TreeGrafter"/>
</dbReference>
<keyword evidence="10" id="KW-0732">Signal</keyword>
<evidence type="ECO:0000259" key="12">
    <source>
        <dbReference type="Pfam" id="PF07715"/>
    </source>
</evidence>
<comment type="subcellular location">
    <subcellularLocation>
        <location evidence="1 8">Cell outer membrane</location>
        <topology evidence="1 8">Multi-pass membrane protein</topology>
    </subcellularLocation>
</comment>
<comment type="similarity">
    <text evidence="8 9">Belongs to the TonB-dependent receptor family.</text>
</comment>
<comment type="caution">
    <text evidence="13">The sequence shown here is derived from an EMBL/GenBank/DDBJ whole genome shotgun (WGS) entry which is preliminary data.</text>
</comment>
<dbReference type="EMBL" id="QGDT01000004">
    <property type="protein sequence ID" value="PWJ58492.1"/>
    <property type="molecule type" value="Genomic_DNA"/>
</dbReference>
<evidence type="ECO:0000256" key="6">
    <source>
        <dbReference type="ARBA" id="ARBA00023136"/>
    </source>
</evidence>
<evidence type="ECO:0000256" key="9">
    <source>
        <dbReference type="RuleBase" id="RU003357"/>
    </source>
</evidence>
<dbReference type="InterPro" id="IPR000531">
    <property type="entry name" value="Beta-barrel_TonB"/>
</dbReference>
<feature type="chain" id="PRO_5016289872" evidence="10">
    <location>
        <begin position="25"/>
        <end position="686"/>
    </location>
</feature>
<proteinExistence type="inferred from homology"/>